<dbReference type="EMBL" id="JANCMU010000010">
    <property type="protein sequence ID" value="MDG4947051.1"/>
    <property type="molecule type" value="Genomic_DNA"/>
</dbReference>
<dbReference type="InterPro" id="IPR013320">
    <property type="entry name" value="ConA-like_dom_sf"/>
</dbReference>
<gene>
    <name evidence="1" type="ORF">NMK71_11570</name>
</gene>
<reference evidence="1" key="1">
    <citation type="submission" date="2022-07" db="EMBL/GenBank/DDBJ databases">
        <title>Description and genome-wide analysis of Profundicola chukchiensis gen. nov., sp. nov., marine bacteria isolated from bottom sediments of the Chukchi Sea.</title>
        <authorList>
            <person name="Romanenko L."/>
            <person name="Otstavnykh N."/>
            <person name="Kurilenko V."/>
            <person name="Eremeev V."/>
            <person name="Velansky P."/>
            <person name="Mikhailov V."/>
            <person name="Isaeva M."/>
        </authorList>
    </citation>
    <scope>NUCLEOTIDE SEQUENCE</scope>
    <source>
        <strain evidence="1">KMM 9713</strain>
    </source>
</reference>
<dbReference type="AlphaFoldDB" id="A0A9X4N1I3"/>
<dbReference type="GO" id="GO:0005975">
    <property type="term" value="P:carbohydrate metabolic process"/>
    <property type="evidence" value="ECO:0007669"/>
    <property type="project" value="UniProtKB-ARBA"/>
</dbReference>
<keyword evidence="2" id="KW-1185">Reference proteome</keyword>
<dbReference type="Gene3D" id="2.60.120.200">
    <property type="match status" value="1"/>
</dbReference>
<dbReference type="SUPFAM" id="SSF49899">
    <property type="entry name" value="Concanavalin A-like lectins/glucanases"/>
    <property type="match status" value="1"/>
</dbReference>
<comment type="caution">
    <text evidence="1">The sequence shown here is derived from an EMBL/GenBank/DDBJ whole genome shotgun (WGS) entry which is preliminary data.</text>
</comment>
<dbReference type="Proteomes" id="UP001152599">
    <property type="component" value="Unassembled WGS sequence"/>
</dbReference>
<sequence>MMKKILFSYLKKIPVGAMLVSGLFMQPLLAQEGTLTSFPYEQSFMSGTETPKDFIAIGDVTFSNQGMLLTPAGNNKNGVALLDGISFASGDGIKIEFEFGIWGGTSTNEYPNGGDGLSVFLYDGSLKAENDNDFIGTYGEGLGYTYRRTNNNYSNERKGGLKGAYLGIALDPLGYFHQARFKSYMRKNGVQDRGDQPGLTTKTSQVTLRGGIGQQNNDLNIGAREPRFNGYPVLFTRTTETNEGSRLMAKLKEDGDFYYFYNDKLDNNFKLNTDSLGINPSDNNYRKAFIELVPNPEGGYNITVKIQHGAIVTTVINNYHYKTQTKYQENALPVGKKFGTDFNILDDRSPTTSGAIGATLNTSPPETFKIGFGGATGRETNNHLIRNLKVEILYAAEAEDDEANLSCEESVEIAVLKNDVAYANPLETPSSENLDKTSFRFIAADGSIVTTIPYFVEGEGSWFYDSGTGFVTFSPVQGFEGPASIKYDINGNVEPYNSENHRALPATITVNVGRCVCTVEGASGEAQDASVGISTLNRNSNTWLENVKQGVNLVLESSTKPFVITRVINVSSITEPVEGMLVWETSTSSLKLYKASGWSTLREGCNKPVLRTNQ</sequence>
<accession>A0A9X4N1I3</accession>
<name>A0A9X4N1I3_9FLAO</name>
<proteinExistence type="predicted"/>
<dbReference type="GO" id="GO:0004553">
    <property type="term" value="F:hydrolase activity, hydrolyzing O-glycosyl compounds"/>
    <property type="evidence" value="ECO:0007669"/>
    <property type="project" value="UniProtKB-ARBA"/>
</dbReference>
<evidence type="ECO:0000313" key="2">
    <source>
        <dbReference type="Proteomes" id="UP001152599"/>
    </source>
</evidence>
<evidence type="ECO:0000313" key="1">
    <source>
        <dbReference type="EMBL" id="MDG4947051.1"/>
    </source>
</evidence>
<organism evidence="1 2">
    <name type="scientific">Profundicola chukchiensis</name>
    <dbReference type="NCBI Taxonomy" id="2961959"/>
    <lineage>
        <taxon>Bacteria</taxon>
        <taxon>Pseudomonadati</taxon>
        <taxon>Bacteroidota</taxon>
        <taxon>Flavobacteriia</taxon>
        <taxon>Flavobacteriales</taxon>
        <taxon>Weeksellaceae</taxon>
        <taxon>Profundicola</taxon>
    </lineage>
</organism>
<dbReference type="RefSeq" id="WP_304421306.1">
    <property type="nucleotide sequence ID" value="NZ_JANCMU010000010.1"/>
</dbReference>
<protein>
    <submittedName>
        <fullName evidence="1">Uncharacterized protein</fullName>
    </submittedName>
</protein>